<keyword evidence="3" id="KW-1185">Reference proteome</keyword>
<feature type="region of interest" description="Disordered" evidence="1">
    <location>
        <begin position="499"/>
        <end position="523"/>
    </location>
</feature>
<feature type="region of interest" description="Disordered" evidence="1">
    <location>
        <begin position="216"/>
        <end position="299"/>
    </location>
</feature>
<evidence type="ECO:0000313" key="2">
    <source>
        <dbReference type="EMBL" id="KAL2068757.1"/>
    </source>
</evidence>
<dbReference type="EMBL" id="JAZHXI010000008">
    <property type="protein sequence ID" value="KAL2068757.1"/>
    <property type="molecule type" value="Genomic_DNA"/>
</dbReference>
<feature type="compositionally biased region" description="Basic and acidic residues" evidence="1">
    <location>
        <begin position="565"/>
        <end position="576"/>
    </location>
</feature>
<feature type="region of interest" description="Disordered" evidence="1">
    <location>
        <begin position="382"/>
        <end position="406"/>
    </location>
</feature>
<protein>
    <submittedName>
        <fullName evidence="2">Uncharacterized protein</fullName>
    </submittedName>
</protein>
<gene>
    <name evidence="2" type="ORF">VTL71DRAFT_15095</name>
</gene>
<dbReference type="Proteomes" id="UP001595075">
    <property type="component" value="Unassembled WGS sequence"/>
</dbReference>
<feature type="region of interest" description="Disordered" evidence="1">
    <location>
        <begin position="38"/>
        <end position="90"/>
    </location>
</feature>
<comment type="caution">
    <text evidence="2">The sequence shown here is derived from an EMBL/GenBank/DDBJ whole genome shotgun (WGS) entry which is preliminary data.</text>
</comment>
<feature type="region of interest" description="Disordered" evidence="1">
    <location>
        <begin position="606"/>
        <end position="650"/>
    </location>
</feature>
<proteinExistence type="predicted"/>
<name>A0ABR4CGD3_9HELO</name>
<organism evidence="2 3">
    <name type="scientific">Oculimacula yallundae</name>
    <dbReference type="NCBI Taxonomy" id="86028"/>
    <lineage>
        <taxon>Eukaryota</taxon>
        <taxon>Fungi</taxon>
        <taxon>Dikarya</taxon>
        <taxon>Ascomycota</taxon>
        <taxon>Pezizomycotina</taxon>
        <taxon>Leotiomycetes</taxon>
        <taxon>Helotiales</taxon>
        <taxon>Ploettnerulaceae</taxon>
        <taxon>Oculimacula</taxon>
    </lineage>
</organism>
<reference evidence="2 3" key="1">
    <citation type="journal article" date="2024" name="Commun. Biol.">
        <title>Comparative genomic analysis of thermophilic fungi reveals convergent evolutionary adaptations and gene losses.</title>
        <authorList>
            <person name="Steindorff A.S."/>
            <person name="Aguilar-Pontes M.V."/>
            <person name="Robinson A.J."/>
            <person name="Andreopoulos B."/>
            <person name="LaButti K."/>
            <person name="Kuo A."/>
            <person name="Mondo S."/>
            <person name="Riley R."/>
            <person name="Otillar R."/>
            <person name="Haridas S."/>
            <person name="Lipzen A."/>
            <person name="Grimwood J."/>
            <person name="Schmutz J."/>
            <person name="Clum A."/>
            <person name="Reid I.D."/>
            <person name="Moisan M.C."/>
            <person name="Butler G."/>
            <person name="Nguyen T.T.M."/>
            <person name="Dewar K."/>
            <person name="Conant G."/>
            <person name="Drula E."/>
            <person name="Henrissat B."/>
            <person name="Hansel C."/>
            <person name="Singer S."/>
            <person name="Hutchinson M.I."/>
            <person name="de Vries R.P."/>
            <person name="Natvig D.O."/>
            <person name="Powell A.J."/>
            <person name="Tsang A."/>
            <person name="Grigoriev I.V."/>
        </authorList>
    </citation>
    <scope>NUCLEOTIDE SEQUENCE [LARGE SCALE GENOMIC DNA]</scope>
    <source>
        <strain evidence="2 3">CBS 494.80</strain>
    </source>
</reference>
<accession>A0ABR4CGD3</accession>
<feature type="compositionally biased region" description="Basic and acidic residues" evidence="1">
    <location>
        <begin position="175"/>
        <end position="194"/>
    </location>
</feature>
<feature type="compositionally biased region" description="Polar residues" evidence="1">
    <location>
        <begin position="67"/>
        <end position="83"/>
    </location>
</feature>
<evidence type="ECO:0000313" key="3">
    <source>
        <dbReference type="Proteomes" id="UP001595075"/>
    </source>
</evidence>
<feature type="compositionally biased region" description="Low complexity" evidence="1">
    <location>
        <begin position="244"/>
        <end position="282"/>
    </location>
</feature>
<feature type="region of interest" description="Disordered" evidence="1">
    <location>
        <begin position="552"/>
        <end position="592"/>
    </location>
</feature>
<evidence type="ECO:0000256" key="1">
    <source>
        <dbReference type="SAM" id="MobiDB-lite"/>
    </source>
</evidence>
<feature type="region of interest" description="Disordered" evidence="1">
    <location>
        <begin position="1"/>
        <end position="25"/>
    </location>
</feature>
<feature type="compositionally biased region" description="Low complexity" evidence="1">
    <location>
        <begin position="146"/>
        <end position="164"/>
    </location>
</feature>
<feature type="compositionally biased region" description="Polar residues" evidence="1">
    <location>
        <begin position="39"/>
        <end position="55"/>
    </location>
</feature>
<sequence>MNIQPTTYHDSRPSPSLPFPTPSKRLSATMKVRTFISKRLSQNFKSPSPYQTNLPSHHEERPITQFPRFTNNASKTSLRETTPTKPPSEMTGYLVQKHQAEKEVRKQVRVLQSANSSGNYLPLRSPIEHNPSTKTHSKEIAHFPNTTSLQSKSKPKPTSKNPFTNLVKQKIQRKPVPEAKSLYKGEEKGEREKGAGMAKIHNLRKAMQEGKLERVIPPPTSAVSSGQNRQPPPRPIHNPFLDHVSLASSGLGSKSISVSSQQQQAASKTTQIVSPRSSTQSRPRSRNRKTKSGSTGSRIVSLIGSSADILDSTRREIQEKFRPPFEYLNYPSFSLSVGNGKKDGQDEDADSEESFFCLGDREPGVLAGDGRVSGEVVERVEKKPMTRGKGGERGDSRIPDRDRGGDGKAWWDRGDVVDAAAVAVVKKCKLCGFGIASSMRGLCGDCEVDSVRLRHEISLEREKNRNDDSVWWDDDVAVKKCKLCRVGIISSMRGICGECESDSPRPQQETPAVEIKSTYSDSEYEDDIVAEPDTEEDDFPPALPLKIRKQFPSLPVPQTQQYDVVKPKNQFDFRDSDSDEDTKPPVPPKDDIDIVLGLSLPNRTYKPCITPYGPSPSRQDSQRAEIETEIENNMSNLSGSGGGWQNDGASPTYEEARKLLERWSECFGDGAVEGMRELADREVAGGRDNDGVPLVGKRDWDGVKRDSDFYRFWDEVLKEHAPKTPAMKARLSD</sequence>
<feature type="region of interest" description="Disordered" evidence="1">
    <location>
        <begin position="113"/>
        <end position="197"/>
    </location>
</feature>